<sequence length="281" mass="30220">MSNETAALCYNTSVTCSVSTKRDVYENSVIKVIVTGKENTSARLRMFQIKVVDGVADGLTPLGKPFTVNLDAQGRGEGWMPGPSPSPGGGWVLVSLEDTTWTGNPADIIGSAAHFGSKNPTVLGDGFGTDKPVGQPIQMDFINSLSSMEYVVEYQADDKAWYQVGSGEPTTAKKATEVTSIEYQVPQGLAPRDYMFRLRNITADSSTPYYWHVRPSKNAQPQPRKKPLDFNSVGSNFDTVQVTTHHPVKPALIGLGSALAASCALAAVTPVIKGRRRSGDH</sequence>
<reference evidence="1 2" key="1">
    <citation type="submission" date="2023-06" db="EMBL/GenBank/DDBJ databases">
        <title>The Gram-positive Non-spore-bearing Anaerobic Bacilli of Human Feces.</title>
        <authorList>
            <person name="Eggerth A.H."/>
        </authorList>
    </citation>
    <scope>NUCLEOTIDE SEQUENCE [LARGE SCALE GENOMIC DNA]</scope>
    <source>
        <strain evidence="1 2">CBA3108</strain>
    </source>
</reference>
<dbReference type="Proteomes" id="UP001212097">
    <property type="component" value="Chromosome"/>
</dbReference>
<keyword evidence="2" id="KW-1185">Reference proteome</keyword>
<gene>
    <name evidence="1" type="ORF">O6R08_10335</name>
</gene>
<dbReference type="RefSeq" id="WP_271418027.1">
    <property type="nucleotide sequence ID" value="NZ_CP115668.1"/>
</dbReference>
<proteinExistence type="predicted"/>
<organism evidence="1 2">
    <name type="scientific">Cutibacterium equinum</name>
    <dbReference type="NCBI Taxonomy" id="3016342"/>
    <lineage>
        <taxon>Bacteria</taxon>
        <taxon>Bacillati</taxon>
        <taxon>Actinomycetota</taxon>
        <taxon>Actinomycetes</taxon>
        <taxon>Propionibacteriales</taxon>
        <taxon>Propionibacteriaceae</taxon>
        <taxon>Cutibacterium</taxon>
    </lineage>
</organism>
<evidence type="ECO:0000313" key="1">
    <source>
        <dbReference type="EMBL" id="WCC79842.1"/>
    </source>
</evidence>
<name>A0ABY7QZ85_9ACTN</name>
<accession>A0ABY7QZ85</accession>
<protein>
    <submittedName>
        <fullName evidence="1">Uncharacterized protein</fullName>
    </submittedName>
</protein>
<evidence type="ECO:0000313" key="2">
    <source>
        <dbReference type="Proteomes" id="UP001212097"/>
    </source>
</evidence>
<dbReference type="EMBL" id="CP115668">
    <property type="protein sequence ID" value="WCC79842.1"/>
    <property type="molecule type" value="Genomic_DNA"/>
</dbReference>